<reference evidence="2" key="1">
    <citation type="submission" date="2021-01" db="EMBL/GenBank/DDBJ databases">
        <authorList>
            <person name="Li R."/>
            <person name="Bekaert M."/>
        </authorList>
    </citation>
    <scope>NUCLEOTIDE SEQUENCE</scope>
    <source>
        <strain evidence="2">Farmed</strain>
    </source>
</reference>
<protein>
    <submittedName>
        <fullName evidence="2">Uncharacterized protein</fullName>
    </submittedName>
</protein>
<feature type="transmembrane region" description="Helical" evidence="1">
    <location>
        <begin position="225"/>
        <end position="246"/>
    </location>
</feature>
<feature type="transmembrane region" description="Helical" evidence="1">
    <location>
        <begin position="140"/>
        <end position="158"/>
    </location>
</feature>
<evidence type="ECO:0000256" key="1">
    <source>
        <dbReference type="SAM" id="Phobius"/>
    </source>
</evidence>
<feature type="transmembrane region" description="Helical" evidence="1">
    <location>
        <begin position="189"/>
        <end position="213"/>
    </location>
</feature>
<comment type="caution">
    <text evidence="2">The sequence shown here is derived from an EMBL/GenBank/DDBJ whole genome shotgun (WGS) entry which is preliminary data.</text>
</comment>
<organism evidence="2 3">
    <name type="scientific">Acanthosepion pharaonis</name>
    <name type="common">Pharaoh cuttlefish</name>
    <name type="synonym">Sepia pharaonis</name>
    <dbReference type="NCBI Taxonomy" id="158019"/>
    <lineage>
        <taxon>Eukaryota</taxon>
        <taxon>Metazoa</taxon>
        <taxon>Spiralia</taxon>
        <taxon>Lophotrochozoa</taxon>
        <taxon>Mollusca</taxon>
        <taxon>Cephalopoda</taxon>
        <taxon>Coleoidea</taxon>
        <taxon>Decapodiformes</taxon>
        <taxon>Sepiida</taxon>
        <taxon>Sepiina</taxon>
        <taxon>Sepiidae</taxon>
        <taxon>Acanthosepion</taxon>
    </lineage>
</organism>
<gene>
    <name evidence="2" type="ORF">SPHA_4776</name>
</gene>
<sequence>MKLPNLSVLLLLSHWLNFFSFSHLTHCSTAFLIDFLYLSLLVHITLIVSMFHSLQTISFFLFVSPFLFHFCFSSFCHSFQYLSTSALSLSLSFSPSFLYFPAFTTLPFLSCTTLPLLFSLLSFSYFPVFTLSSLSHHHSLSLSCTSLHLLFFLSFLYFPHFYSHSLSLSHSYPPLLTRSLFSCSSPPHYFSFLLHLSFTSVLLSLISPPFFLTTSSLSLSHTTPLSALFFFSSPLSSFMPVISHFLSLSKDKYYTKFCFCKRKLYFPRVSIQFLFPFSLPSLPHPFLSLDSLPYLFIFLISNSLSSNLLTCSPHTIAFSPASASLTSFPKVVVPLI</sequence>
<dbReference type="AlphaFoldDB" id="A0A812AV59"/>
<accession>A0A812AV59</accession>
<evidence type="ECO:0000313" key="2">
    <source>
        <dbReference type="EMBL" id="CAE1156414.1"/>
    </source>
</evidence>
<feature type="transmembrane region" description="Helical" evidence="1">
    <location>
        <begin position="37"/>
        <end position="67"/>
    </location>
</feature>
<keyword evidence="3" id="KW-1185">Reference proteome</keyword>
<dbReference type="Proteomes" id="UP000597762">
    <property type="component" value="Unassembled WGS sequence"/>
</dbReference>
<name>A0A812AV59_ACAPH</name>
<keyword evidence="1" id="KW-0472">Membrane</keyword>
<keyword evidence="1" id="KW-0812">Transmembrane</keyword>
<feature type="transmembrane region" description="Helical" evidence="1">
    <location>
        <begin position="106"/>
        <end position="128"/>
    </location>
</feature>
<evidence type="ECO:0000313" key="3">
    <source>
        <dbReference type="Proteomes" id="UP000597762"/>
    </source>
</evidence>
<keyword evidence="1" id="KW-1133">Transmembrane helix</keyword>
<dbReference type="EMBL" id="CAHIKZ030000155">
    <property type="protein sequence ID" value="CAE1156414.1"/>
    <property type="molecule type" value="Genomic_DNA"/>
</dbReference>
<proteinExistence type="predicted"/>